<dbReference type="EMBL" id="CYXP01000004">
    <property type="protein sequence ID" value="CUN09036.1"/>
    <property type="molecule type" value="Genomic_DNA"/>
</dbReference>
<keyword evidence="1" id="KW-0812">Transmembrane</keyword>
<gene>
    <name evidence="2" type="ORF">ERS852429_01872</name>
</gene>
<accession>A0A173U3W9</accession>
<proteinExistence type="predicted"/>
<evidence type="ECO:0000313" key="3">
    <source>
        <dbReference type="Proteomes" id="UP000095591"/>
    </source>
</evidence>
<keyword evidence="1" id="KW-0472">Membrane</keyword>
<dbReference type="RefSeq" id="WP_057319299.1">
    <property type="nucleotide sequence ID" value="NZ_CAJSZN010000029.1"/>
</dbReference>
<evidence type="ECO:0000313" key="2">
    <source>
        <dbReference type="EMBL" id="CUN09036.1"/>
    </source>
</evidence>
<sequence>MKIEEIKNVKRKDNYFFPLSKGYNRLLMVLTALIAIVFAIQQDYDDMIIAFIVAVFVELLIYVSVIWVYHGFKDSEGKN</sequence>
<keyword evidence="1" id="KW-1133">Transmembrane helix</keyword>
<feature type="transmembrane region" description="Helical" evidence="1">
    <location>
        <begin position="22"/>
        <end position="41"/>
    </location>
</feature>
<evidence type="ECO:0000256" key="1">
    <source>
        <dbReference type="SAM" id="Phobius"/>
    </source>
</evidence>
<protein>
    <submittedName>
        <fullName evidence="2">Uncharacterized protein</fullName>
    </submittedName>
</protein>
<feature type="transmembrane region" description="Helical" evidence="1">
    <location>
        <begin position="47"/>
        <end position="69"/>
    </location>
</feature>
<reference evidence="2 3" key="1">
    <citation type="submission" date="2015-09" db="EMBL/GenBank/DDBJ databases">
        <authorList>
            <consortium name="Pathogen Informatics"/>
        </authorList>
    </citation>
    <scope>NUCLEOTIDE SEQUENCE [LARGE SCALE GENOMIC DNA]</scope>
    <source>
        <strain evidence="2 3">2789STDY5608872</strain>
    </source>
</reference>
<organism evidence="2 3">
    <name type="scientific">Parabacteroides distasonis</name>
    <dbReference type="NCBI Taxonomy" id="823"/>
    <lineage>
        <taxon>Bacteria</taxon>
        <taxon>Pseudomonadati</taxon>
        <taxon>Bacteroidota</taxon>
        <taxon>Bacteroidia</taxon>
        <taxon>Bacteroidales</taxon>
        <taxon>Tannerellaceae</taxon>
        <taxon>Parabacteroides</taxon>
    </lineage>
</organism>
<dbReference type="AlphaFoldDB" id="A0A173U3W9"/>
<dbReference type="Proteomes" id="UP000095591">
    <property type="component" value="Unassembled WGS sequence"/>
</dbReference>
<name>A0A173U3W9_PARDI</name>